<dbReference type="PROSITE" id="PS51725">
    <property type="entry name" value="ABM"/>
    <property type="match status" value="1"/>
</dbReference>
<reference evidence="3" key="1">
    <citation type="journal article" date="2014" name="Int. J. Syst. Evol. Microbiol.">
        <title>Complete genome sequence of Corynebacterium casei LMG S-19264T (=DSM 44701T), isolated from a smear-ripened cheese.</title>
        <authorList>
            <consortium name="US DOE Joint Genome Institute (JGI-PGF)"/>
            <person name="Walter F."/>
            <person name="Albersmeier A."/>
            <person name="Kalinowski J."/>
            <person name="Ruckert C."/>
        </authorList>
    </citation>
    <scope>NUCLEOTIDE SEQUENCE</scope>
    <source>
        <strain evidence="3">CGMCC 1.12919</strain>
    </source>
</reference>
<dbReference type="InterPro" id="IPR050744">
    <property type="entry name" value="AI-2_Isomerase_LsrG"/>
</dbReference>
<dbReference type="SUPFAM" id="SSF54909">
    <property type="entry name" value="Dimeric alpha+beta barrel"/>
    <property type="match status" value="1"/>
</dbReference>
<dbReference type="Pfam" id="PF03992">
    <property type="entry name" value="ABM"/>
    <property type="match status" value="1"/>
</dbReference>
<reference evidence="3" key="2">
    <citation type="submission" date="2020-09" db="EMBL/GenBank/DDBJ databases">
        <authorList>
            <person name="Sun Q."/>
            <person name="Zhou Y."/>
        </authorList>
    </citation>
    <scope>NUCLEOTIDE SEQUENCE</scope>
    <source>
        <strain evidence="3">CGMCC 1.12919</strain>
    </source>
</reference>
<keyword evidence="4" id="KW-1185">Reference proteome</keyword>
<proteinExistence type="predicted"/>
<sequence>MAKARCELAWRFMLAGIACIAGAGSPMAQDGPGSGYSRVQQGTYSVVAEVRAKPGKEAELRAATLPLVALVRSDPKNLVYFLQENRDSPGHFIFYEIFADRIDFEAHNTMPYVRDWFAKLPELADGGVKIMRMEILGPR</sequence>
<dbReference type="InterPro" id="IPR007138">
    <property type="entry name" value="ABM_dom"/>
</dbReference>
<feature type="domain" description="ABM" evidence="2">
    <location>
        <begin position="44"/>
        <end position="133"/>
    </location>
</feature>
<organism evidence="3 4">
    <name type="scientific">Chelatococcus reniformis</name>
    <dbReference type="NCBI Taxonomy" id="1494448"/>
    <lineage>
        <taxon>Bacteria</taxon>
        <taxon>Pseudomonadati</taxon>
        <taxon>Pseudomonadota</taxon>
        <taxon>Alphaproteobacteria</taxon>
        <taxon>Hyphomicrobiales</taxon>
        <taxon>Chelatococcaceae</taxon>
        <taxon>Chelatococcus</taxon>
    </lineage>
</organism>
<dbReference type="PANTHER" id="PTHR33336:SF3">
    <property type="entry name" value="ABM DOMAIN-CONTAINING PROTEIN"/>
    <property type="match status" value="1"/>
</dbReference>
<keyword evidence="1" id="KW-0732">Signal</keyword>
<evidence type="ECO:0000256" key="1">
    <source>
        <dbReference type="SAM" id="SignalP"/>
    </source>
</evidence>
<evidence type="ECO:0000259" key="2">
    <source>
        <dbReference type="PROSITE" id="PS51725"/>
    </source>
</evidence>
<accession>A0A916TWT2</accession>
<dbReference type="GO" id="GO:0003824">
    <property type="term" value="F:catalytic activity"/>
    <property type="evidence" value="ECO:0007669"/>
    <property type="project" value="TreeGrafter"/>
</dbReference>
<name>A0A916TWT2_9HYPH</name>
<evidence type="ECO:0000313" key="4">
    <source>
        <dbReference type="Proteomes" id="UP000637002"/>
    </source>
</evidence>
<dbReference type="AlphaFoldDB" id="A0A916TWT2"/>
<comment type="caution">
    <text evidence="3">The sequence shown here is derived from an EMBL/GenBank/DDBJ whole genome shotgun (WGS) entry which is preliminary data.</text>
</comment>
<dbReference type="PANTHER" id="PTHR33336">
    <property type="entry name" value="QUINOL MONOOXYGENASE YGIN-RELATED"/>
    <property type="match status" value="1"/>
</dbReference>
<feature type="signal peptide" evidence="1">
    <location>
        <begin position="1"/>
        <end position="28"/>
    </location>
</feature>
<protein>
    <recommendedName>
        <fullName evidence="2">ABM domain-containing protein</fullName>
    </recommendedName>
</protein>
<evidence type="ECO:0000313" key="3">
    <source>
        <dbReference type="EMBL" id="GGC47874.1"/>
    </source>
</evidence>
<dbReference type="Gene3D" id="3.30.70.100">
    <property type="match status" value="1"/>
</dbReference>
<dbReference type="InterPro" id="IPR011008">
    <property type="entry name" value="Dimeric_a/b-barrel"/>
</dbReference>
<gene>
    <name evidence="3" type="ORF">GCM10010994_03790</name>
</gene>
<dbReference type="EMBL" id="BMGG01000001">
    <property type="protein sequence ID" value="GGC47874.1"/>
    <property type="molecule type" value="Genomic_DNA"/>
</dbReference>
<dbReference type="Proteomes" id="UP000637002">
    <property type="component" value="Unassembled WGS sequence"/>
</dbReference>
<feature type="chain" id="PRO_5037549945" description="ABM domain-containing protein" evidence="1">
    <location>
        <begin position="29"/>
        <end position="139"/>
    </location>
</feature>